<dbReference type="Proteomes" id="UP000251960">
    <property type="component" value="Chromosome 5"/>
</dbReference>
<accession>A0A3L6ESK7</accession>
<organism evidence="1 2">
    <name type="scientific">Zea mays</name>
    <name type="common">Maize</name>
    <dbReference type="NCBI Taxonomy" id="4577"/>
    <lineage>
        <taxon>Eukaryota</taxon>
        <taxon>Viridiplantae</taxon>
        <taxon>Streptophyta</taxon>
        <taxon>Embryophyta</taxon>
        <taxon>Tracheophyta</taxon>
        <taxon>Spermatophyta</taxon>
        <taxon>Magnoliopsida</taxon>
        <taxon>Liliopsida</taxon>
        <taxon>Poales</taxon>
        <taxon>Poaceae</taxon>
        <taxon>PACMAD clade</taxon>
        <taxon>Panicoideae</taxon>
        <taxon>Andropogonodae</taxon>
        <taxon>Andropogoneae</taxon>
        <taxon>Tripsacinae</taxon>
        <taxon>Zea</taxon>
    </lineage>
</organism>
<protein>
    <submittedName>
        <fullName evidence="1">Uncharacterized protein</fullName>
    </submittedName>
</protein>
<evidence type="ECO:0000313" key="2">
    <source>
        <dbReference type="Proteomes" id="UP000251960"/>
    </source>
</evidence>
<name>A0A3L6ESK7_MAIZE</name>
<comment type="caution">
    <text evidence="1">The sequence shown here is derived from an EMBL/GenBank/DDBJ whole genome shotgun (WGS) entry which is preliminary data.</text>
</comment>
<sequence length="12" mass="1419">IHHQSKKVRAQS</sequence>
<proteinExistence type="predicted"/>
<feature type="non-terminal residue" evidence="1">
    <location>
        <position position="1"/>
    </location>
</feature>
<gene>
    <name evidence="1" type="ORF">Zm00014a_008988</name>
</gene>
<reference evidence="1 2" key="1">
    <citation type="journal article" date="2018" name="Nat. Genet.">
        <title>Extensive intraspecific gene order and gene structural variations between Mo17 and other maize genomes.</title>
        <authorList>
            <person name="Sun S."/>
            <person name="Zhou Y."/>
            <person name="Chen J."/>
            <person name="Shi J."/>
            <person name="Zhao H."/>
            <person name="Zhao H."/>
            <person name="Song W."/>
            <person name="Zhang M."/>
            <person name="Cui Y."/>
            <person name="Dong X."/>
            <person name="Liu H."/>
            <person name="Ma X."/>
            <person name="Jiao Y."/>
            <person name="Wang B."/>
            <person name="Wei X."/>
            <person name="Stein J.C."/>
            <person name="Glaubitz J.C."/>
            <person name="Lu F."/>
            <person name="Yu G."/>
            <person name="Liang C."/>
            <person name="Fengler K."/>
            <person name="Li B."/>
            <person name="Rafalski A."/>
            <person name="Schnable P.S."/>
            <person name="Ware D.H."/>
            <person name="Buckler E.S."/>
            <person name="Lai J."/>
        </authorList>
    </citation>
    <scope>NUCLEOTIDE SEQUENCE [LARGE SCALE GENOMIC DNA]</scope>
    <source>
        <strain evidence="2">cv. Missouri 17</strain>
        <tissue evidence="1">Seedling</tissue>
    </source>
</reference>
<dbReference type="EMBL" id="NCVQ01000006">
    <property type="protein sequence ID" value="PWZ23638.1"/>
    <property type="molecule type" value="Genomic_DNA"/>
</dbReference>
<evidence type="ECO:0000313" key="1">
    <source>
        <dbReference type="EMBL" id="PWZ23638.1"/>
    </source>
</evidence>